<evidence type="ECO:0000256" key="9">
    <source>
        <dbReference type="ARBA" id="ARBA00029745"/>
    </source>
</evidence>
<dbReference type="CDD" id="cd00756">
    <property type="entry name" value="MoaE"/>
    <property type="match status" value="1"/>
</dbReference>
<name>A0A0A3BBB9_9PAST</name>
<dbReference type="EMBL" id="JSUM01000005">
    <property type="protein sequence ID" value="KGQ70849.1"/>
    <property type="molecule type" value="Genomic_DNA"/>
</dbReference>
<keyword evidence="15" id="KW-1185">Reference proteome</keyword>
<dbReference type="NCBIfam" id="NF007959">
    <property type="entry name" value="PRK10678.1"/>
    <property type="match status" value="1"/>
</dbReference>
<dbReference type="FunFam" id="3.90.1170.40:FF:000001">
    <property type="entry name" value="Molybdopterin synthase catalytic subunit MoaE"/>
    <property type="match status" value="1"/>
</dbReference>
<dbReference type="Pfam" id="PF02391">
    <property type="entry name" value="MoaE"/>
    <property type="match status" value="1"/>
</dbReference>
<evidence type="ECO:0000313" key="14">
    <source>
        <dbReference type="EMBL" id="KGQ70849.1"/>
    </source>
</evidence>
<keyword evidence="5" id="KW-0808">Transferase</keyword>
<proteinExistence type="inferred from homology"/>
<evidence type="ECO:0000256" key="2">
    <source>
        <dbReference type="ARBA" id="ARBA00005426"/>
    </source>
</evidence>
<evidence type="ECO:0000256" key="13">
    <source>
        <dbReference type="ARBA" id="ARBA00049878"/>
    </source>
</evidence>
<dbReference type="UniPathway" id="UPA00344"/>
<evidence type="ECO:0000256" key="3">
    <source>
        <dbReference type="ARBA" id="ARBA00011950"/>
    </source>
</evidence>
<evidence type="ECO:0000256" key="12">
    <source>
        <dbReference type="ARBA" id="ARBA00032474"/>
    </source>
</evidence>
<sequence length="151" mass="17413">MESEIRIAVQTEAFDQSAVYQWLSEPKSSGAVVLFIGKVREMNLGDSVQTLYLEHYPAMTEKALHEIVAEACRRWELQRVELIHRVGKLQTGDEIVLVGVSSAHRGNAYQANEFIMDYLKTRAPFWKKELTDRGERWIEERDSDKQAAGKW</sequence>
<evidence type="ECO:0000256" key="10">
    <source>
        <dbReference type="ARBA" id="ARBA00030407"/>
    </source>
</evidence>
<evidence type="ECO:0000256" key="1">
    <source>
        <dbReference type="ARBA" id="ARBA00005046"/>
    </source>
</evidence>
<reference evidence="14 15" key="1">
    <citation type="submission" date="2014-11" db="EMBL/GenBank/DDBJ databases">
        <title>Draft genome sequence of Chelonobacter oris 1662T, associated with respiratory disease in Hermann's Tortoises.</title>
        <authorList>
            <person name="Kudirkiene E."/>
            <person name="Hansen M.J."/>
            <person name="Bojesen A.M."/>
        </authorList>
    </citation>
    <scope>NUCLEOTIDE SEQUENCE [LARGE SCALE GENOMIC DNA]</scope>
    <source>
        <strain evidence="14 15">1662</strain>
    </source>
</reference>
<comment type="subunit">
    <text evidence="8">Heterotetramer of 2 MoaD subunits and 2 MoaE subunits. Also stable as homodimer. The enzyme changes between these two forms during catalysis.</text>
</comment>
<gene>
    <name evidence="14" type="primary">moaE</name>
    <name evidence="14" type="ORF">OA57_03860</name>
</gene>
<accession>A0A0A3BBB9</accession>
<evidence type="ECO:0000313" key="15">
    <source>
        <dbReference type="Proteomes" id="UP000030380"/>
    </source>
</evidence>
<dbReference type="InterPro" id="IPR036563">
    <property type="entry name" value="MoaE_sf"/>
</dbReference>
<evidence type="ECO:0000256" key="11">
    <source>
        <dbReference type="ARBA" id="ARBA00030781"/>
    </source>
</evidence>
<dbReference type="RefSeq" id="WP_034613816.1">
    <property type="nucleotide sequence ID" value="NZ_JSUM01000005.1"/>
</dbReference>
<dbReference type="Gene3D" id="3.90.1170.40">
    <property type="entry name" value="Molybdopterin biosynthesis MoaE subunit"/>
    <property type="match status" value="1"/>
</dbReference>
<comment type="similarity">
    <text evidence="2">Belongs to the MoaE family.</text>
</comment>
<dbReference type="SUPFAM" id="SSF54690">
    <property type="entry name" value="Molybdopterin synthase subunit MoaE"/>
    <property type="match status" value="1"/>
</dbReference>
<comment type="caution">
    <text evidence="14">The sequence shown here is derived from an EMBL/GenBank/DDBJ whole genome shotgun (WGS) entry which is preliminary data.</text>
</comment>
<protein>
    <recommendedName>
        <fullName evidence="4">Molybdopterin synthase catalytic subunit</fullName>
        <ecNumber evidence="3">2.8.1.12</ecNumber>
    </recommendedName>
    <alternativeName>
        <fullName evidence="11">MPT synthase subunit 2</fullName>
    </alternativeName>
    <alternativeName>
        <fullName evidence="9">Molybdenum cofactor biosynthesis protein E</fullName>
    </alternativeName>
    <alternativeName>
        <fullName evidence="10">Molybdopterin-converting factor large subunit</fullName>
    </alternativeName>
    <alternativeName>
        <fullName evidence="12">Molybdopterin-converting factor subunit 2</fullName>
    </alternativeName>
</protein>
<dbReference type="AlphaFoldDB" id="A0A0A3BBB9"/>
<comment type="function">
    <text evidence="7">Converts molybdopterin precursor Z into molybdopterin. This requires the incorporation of two sulfur atoms into precursor Z to generate a dithiolene group. The sulfur is provided by MoaD.</text>
</comment>
<dbReference type="OrthoDB" id="9803224at2"/>
<dbReference type="InterPro" id="IPR003448">
    <property type="entry name" value="Mopterin_biosynth_MoaE"/>
</dbReference>
<comment type="pathway">
    <text evidence="1">Cofactor biosynthesis; molybdopterin biosynthesis.</text>
</comment>
<comment type="catalytic activity">
    <reaction evidence="13">
        <text>2 [molybdopterin-synthase sulfur-carrier protein]-C-terminal-Gly-aminoethanethioate + cyclic pyranopterin phosphate + H2O = molybdopterin + 2 [molybdopterin-synthase sulfur-carrier protein]-C-terminal Gly-Gly + 2 H(+)</text>
        <dbReference type="Rhea" id="RHEA:26333"/>
        <dbReference type="Rhea" id="RHEA-COMP:12202"/>
        <dbReference type="Rhea" id="RHEA-COMP:19907"/>
        <dbReference type="ChEBI" id="CHEBI:15377"/>
        <dbReference type="ChEBI" id="CHEBI:15378"/>
        <dbReference type="ChEBI" id="CHEBI:58698"/>
        <dbReference type="ChEBI" id="CHEBI:59648"/>
        <dbReference type="ChEBI" id="CHEBI:90778"/>
        <dbReference type="ChEBI" id="CHEBI:232372"/>
        <dbReference type="EC" id="2.8.1.12"/>
    </reaction>
</comment>
<dbReference type="GO" id="GO:0030366">
    <property type="term" value="F:molybdopterin synthase activity"/>
    <property type="evidence" value="ECO:0007669"/>
    <property type="project" value="UniProtKB-EC"/>
</dbReference>
<evidence type="ECO:0000256" key="6">
    <source>
        <dbReference type="ARBA" id="ARBA00023150"/>
    </source>
</evidence>
<organism evidence="14 15">
    <name type="scientific">Chelonobacter oris</name>
    <dbReference type="NCBI Taxonomy" id="505317"/>
    <lineage>
        <taxon>Bacteria</taxon>
        <taxon>Pseudomonadati</taxon>
        <taxon>Pseudomonadota</taxon>
        <taxon>Gammaproteobacteria</taxon>
        <taxon>Pasteurellales</taxon>
        <taxon>Pasteurellaceae</taxon>
        <taxon>Chelonobacter</taxon>
    </lineage>
</organism>
<dbReference type="PANTHER" id="PTHR23404">
    <property type="entry name" value="MOLYBDOPTERIN SYNTHASE RELATED"/>
    <property type="match status" value="1"/>
</dbReference>
<keyword evidence="6" id="KW-0501">Molybdenum cofactor biosynthesis</keyword>
<dbReference type="GO" id="GO:0006777">
    <property type="term" value="P:Mo-molybdopterin cofactor biosynthetic process"/>
    <property type="evidence" value="ECO:0007669"/>
    <property type="project" value="UniProtKB-KW"/>
</dbReference>
<evidence type="ECO:0000256" key="8">
    <source>
        <dbReference type="ARBA" id="ARBA00026066"/>
    </source>
</evidence>
<evidence type="ECO:0000256" key="5">
    <source>
        <dbReference type="ARBA" id="ARBA00022679"/>
    </source>
</evidence>
<evidence type="ECO:0000256" key="7">
    <source>
        <dbReference type="ARBA" id="ARBA00025448"/>
    </source>
</evidence>
<dbReference type="EC" id="2.8.1.12" evidence="3"/>
<evidence type="ECO:0000256" key="4">
    <source>
        <dbReference type="ARBA" id="ARBA00013858"/>
    </source>
</evidence>
<dbReference type="STRING" id="505317.OA57_03860"/>
<dbReference type="Proteomes" id="UP000030380">
    <property type="component" value="Unassembled WGS sequence"/>
</dbReference>